<evidence type="ECO:0000256" key="8">
    <source>
        <dbReference type="ARBA" id="ARBA00023170"/>
    </source>
</evidence>
<evidence type="ECO:0000256" key="1">
    <source>
        <dbReference type="ARBA" id="ARBA00004651"/>
    </source>
</evidence>
<keyword evidence="8 10" id="KW-0675">Receptor</keyword>
<dbReference type="PANTHER" id="PTHR21137">
    <property type="entry name" value="ODORANT RECEPTOR"/>
    <property type="match status" value="1"/>
</dbReference>
<evidence type="ECO:0000256" key="10">
    <source>
        <dbReference type="RuleBase" id="RU351113"/>
    </source>
</evidence>
<keyword evidence="4 10" id="KW-0812">Transmembrane</keyword>
<evidence type="ECO:0000256" key="3">
    <source>
        <dbReference type="ARBA" id="ARBA00022606"/>
    </source>
</evidence>
<comment type="similarity">
    <text evidence="10">Belongs to the insect chemoreceptor superfamily. Heteromeric odorant receptor channel (TC 1.A.69) family.</text>
</comment>
<feature type="transmembrane region" description="Helical" evidence="10">
    <location>
        <begin position="278"/>
        <end position="301"/>
    </location>
</feature>
<accession>A0A0H4K7I7</accession>
<sequence>MAILKESFCVLTGIGLWRPVEWQGIKGAFYNCYTLLVLLNSITFIISESMELIFFNDGIFDFFNNSSMLITVIGMCGKLITVVTNRETIIKMIERFHRSPFSPRDYEEEIIHKNFNQKIRFNTLAYIVFFEASVTVYTVGKIFEDRPPGVLPCRAWLPYDYSNNIIIYWMTASQQLLTVVMTANVDIAYDTLFPGMMMQVCIQINVLKHRFRLTLDALENISDDKMDPVMVKTVEKKFFSEMVDTISHVFGPMIFIQYSFSSVVLCSSVYALSQMVPFSPEFCACSVYILCMFFQILYICLSGNRVTLEFAKLGTAMYDTYWFALSNNAQKHIIMMMMSSVKPIIFASGHVVTLSLESFKRLLKLSYTIYNVFQQSS</sequence>
<feature type="transmembrane region" description="Helical" evidence="10">
    <location>
        <begin position="123"/>
        <end position="143"/>
    </location>
</feature>
<keyword evidence="7 10" id="KW-0472">Membrane</keyword>
<dbReference type="AlphaFoldDB" id="A0A0H4K7I7"/>
<feature type="transmembrane region" description="Helical" evidence="10">
    <location>
        <begin position="249"/>
        <end position="272"/>
    </location>
</feature>
<feature type="transmembrane region" description="Helical" evidence="10">
    <location>
        <begin position="66"/>
        <end position="85"/>
    </location>
</feature>
<keyword evidence="5 10" id="KW-0552">Olfaction</keyword>
<gene>
    <name evidence="11" type="primary">OR35</name>
</gene>
<dbReference type="Pfam" id="PF02949">
    <property type="entry name" value="7tm_6"/>
    <property type="match status" value="1"/>
</dbReference>
<dbReference type="GO" id="GO:0005886">
    <property type="term" value="C:plasma membrane"/>
    <property type="evidence" value="ECO:0007669"/>
    <property type="project" value="UniProtKB-SubCell"/>
</dbReference>
<evidence type="ECO:0000256" key="4">
    <source>
        <dbReference type="ARBA" id="ARBA00022692"/>
    </source>
</evidence>
<feature type="transmembrane region" description="Helical" evidence="10">
    <location>
        <begin position="166"/>
        <end position="189"/>
    </location>
</feature>
<dbReference type="GO" id="GO:0004984">
    <property type="term" value="F:olfactory receptor activity"/>
    <property type="evidence" value="ECO:0007669"/>
    <property type="project" value="InterPro"/>
</dbReference>
<evidence type="ECO:0000256" key="7">
    <source>
        <dbReference type="ARBA" id="ARBA00023136"/>
    </source>
</evidence>
<comment type="caution">
    <text evidence="10">Lacks conserved residue(s) required for the propagation of feature annotation.</text>
</comment>
<reference evidence="11" key="1">
    <citation type="submission" date="2014-10" db="EMBL/GenBank/DDBJ databases">
        <authorList>
            <person name="Wang S."/>
            <person name="Zhang Y."/>
        </authorList>
    </citation>
    <scope>NUCLEOTIDE SEQUENCE</scope>
</reference>
<dbReference type="PANTHER" id="PTHR21137:SF35">
    <property type="entry name" value="ODORANT RECEPTOR 19A-RELATED"/>
    <property type="match status" value="1"/>
</dbReference>
<keyword evidence="6 10" id="KW-1133">Transmembrane helix</keyword>
<proteinExistence type="evidence at transcript level"/>
<keyword evidence="2" id="KW-1003">Cell membrane</keyword>
<organism evidence="11">
    <name type="scientific">Microplitis mediator</name>
    <dbReference type="NCBI Taxonomy" id="375433"/>
    <lineage>
        <taxon>Eukaryota</taxon>
        <taxon>Metazoa</taxon>
        <taxon>Ecdysozoa</taxon>
        <taxon>Arthropoda</taxon>
        <taxon>Hexapoda</taxon>
        <taxon>Insecta</taxon>
        <taxon>Pterygota</taxon>
        <taxon>Neoptera</taxon>
        <taxon>Endopterygota</taxon>
        <taxon>Hymenoptera</taxon>
        <taxon>Apocrita</taxon>
        <taxon>Ichneumonoidea</taxon>
        <taxon>Braconidae</taxon>
        <taxon>Microgastrinae</taxon>
        <taxon>Microplitis</taxon>
    </lineage>
</organism>
<comment type="subcellular location">
    <subcellularLocation>
        <location evidence="1 10">Cell membrane</location>
        <topology evidence="1 10">Multi-pass membrane protein</topology>
    </subcellularLocation>
</comment>
<feature type="transmembrane region" description="Helical" evidence="10">
    <location>
        <begin position="28"/>
        <end position="46"/>
    </location>
</feature>
<evidence type="ECO:0000256" key="6">
    <source>
        <dbReference type="ARBA" id="ARBA00022989"/>
    </source>
</evidence>
<evidence type="ECO:0000313" key="11">
    <source>
        <dbReference type="EMBL" id="AKO89999.1"/>
    </source>
</evidence>
<reference evidence="11" key="2">
    <citation type="journal article" date="2015" name="Int. J. Biol. Sci.">
        <title>Identification and Expression Analysis of Putative Chemosensory Receptor Genes in Microplitis mediator by Antennal Transcriptome Screening.</title>
        <authorList>
            <person name="Wang S.N."/>
            <person name="Peng Y."/>
            <person name="Lu Z.Y."/>
            <person name="Dhiloo K.H."/>
            <person name="Gu S.H."/>
            <person name="Li R.J."/>
            <person name="Zhou J.J."/>
            <person name="Zhang Y.J."/>
            <person name="Guo Y.Y."/>
        </authorList>
    </citation>
    <scope>NUCLEOTIDE SEQUENCE</scope>
</reference>
<evidence type="ECO:0000256" key="9">
    <source>
        <dbReference type="ARBA" id="ARBA00023224"/>
    </source>
</evidence>
<evidence type="ECO:0000256" key="5">
    <source>
        <dbReference type="ARBA" id="ARBA00022725"/>
    </source>
</evidence>
<dbReference type="GO" id="GO:0005549">
    <property type="term" value="F:odorant binding"/>
    <property type="evidence" value="ECO:0007669"/>
    <property type="project" value="InterPro"/>
</dbReference>
<keyword evidence="3 10" id="KW-0716">Sensory transduction</keyword>
<dbReference type="InterPro" id="IPR004117">
    <property type="entry name" value="7tm6_olfct_rcpt"/>
</dbReference>
<keyword evidence="9 10" id="KW-0807">Transducer</keyword>
<protein>
    <recommendedName>
        <fullName evidence="10">Odorant receptor</fullName>
    </recommendedName>
</protein>
<dbReference type="EMBL" id="KM979251">
    <property type="protein sequence ID" value="AKO89999.1"/>
    <property type="molecule type" value="mRNA"/>
</dbReference>
<dbReference type="GO" id="GO:0007165">
    <property type="term" value="P:signal transduction"/>
    <property type="evidence" value="ECO:0007669"/>
    <property type="project" value="UniProtKB-KW"/>
</dbReference>
<evidence type="ECO:0000256" key="2">
    <source>
        <dbReference type="ARBA" id="ARBA00022475"/>
    </source>
</evidence>
<name>A0A0H4K7I7_9HYME</name>